<gene>
    <name evidence="2" type="ORF">AVDCRST_MAG08-3530</name>
</gene>
<accession>A0A6J4JI44</accession>
<feature type="compositionally biased region" description="Basic and acidic residues" evidence="1">
    <location>
        <begin position="24"/>
        <end position="35"/>
    </location>
</feature>
<feature type="region of interest" description="Disordered" evidence="1">
    <location>
        <begin position="1"/>
        <end position="101"/>
    </location>
</feature>
<sequence length="101" mass="11294">GHRRPATHSGPPQIPGTRPHPVRLRLDVGRGDARHLPRLHPAGGFRAGADGGEDRRRRHLARHRARAGGDRLGLPAHRHLRPARQLALRRPHPRPDEGDRL</sequence>
<dbReference type="EMBL" id="CADCTG010000266">
    <property type="protein sequence ID" value="CAA9277375.1"/>
    <property type="molecule type" value="Genomic_DNA"/>
</dbReference>
<reference evidence="2" key="1">
    <citation type="submission" date="2020-02" db="EMBL/GenBank/DDBJ databases">
        <authorList>
            <person name="Meier V. D."/>
        </authorList>
    </citation>
    <scope>NUCLEOTIDE SEQUENCE</scope>
    <source>
        <strain evidence="2">AVDCRST_MAG08</strain>
    </source>
</reference>
<feature type="compositionally biased region" description="Basic residues" evidence="1">
    <location>
        <begin position="56"/>
        <end position="66"/>
    </location>
</feature>
<feature type="non-terminal residue" evidence="2">
    <location>
        <position position="101"/>
    </location>
</feature>
<dbReference type="AlphaFoldDB" id="A0A6J4JI44"/>
<protein>
    <submittedName>
        <fullName evidence="2">Membrane protein, clustering with ActP</fullName>
    </submittedName>
</protein>
<organism evidence="2">
    <name type="scientific">uncultured Acetobacteraceae bacterium</name>
    <dbReference type="NCBI Taxonomy" id="169975"/>
    <lineage>
        <taxon>Bacteria</taxon>
        <taxon>Pseudomonadati</taxon>
        <taxon>Pseudomonadota</taxon>
        <taxon>Alphaproteobacteria</taxon>
        <taxon>Acetobacterales</taxon>
        <taxon>Acetobacteraceae</taxon>
        <taxon>environmental samples</taxon>
    </lineage>
</organism>
<name>A0A6J4JI44_9PROT</name>
<evidence type="ECO:0000313" key="2">
    <source>
        <dbReference type="EMBL" id="CAA9277375.1"/>
    </source>
</evidence>
<evidence type="ECO:0000256" key="1">
    <source>
        <dbReference type="SAM" id="MobiDB-lite"/>
    </source>
</evidence>
<proteinExistence type="predicted"/>
<feature type="non-terminal residue" evidence="2">
    <location>
        <position position="1"/>
    </location>
</feature>
<feature type="compositionally biased region" description="Basic residues" evidence="1">
    <location>
        <begin position="76"/>
        <end position="92"/>
    </location>
</feature>